<dbReference type="AlphaFoldDB" id="A0A0D2G1T4"/>
<dbReference type="EMBL" id="KN846956">
    <property type="protein sequence ID" value="KIW72760.1"/>
    <property type="molecule type" value="Genomic_DNA"/>
</dbReference>
<feature type="domain" description="CHAT" evidence="1">
    <location>
        <begin position="888"/>
        <end position="1143"/>
    </location>
</feature>
<dbReference type="Pfam" id="PF12770">
    <property type="entry name" value="CHAT"/>
    <property type="match status" value="1"/>
</dbReference>
<reference evidence="2 3" key="1">
    <citation type="submission" date="2015-01" db="EMBL/GenBank/DDBJ databases">
        <title>The Genome Sequence of Capronia semiimmersa CBS27337.</title>
        <authorList>
            <consortium name="The Broad Institute Genomics Platform"/>
            <person name="Cuomo C."/>
            <person name="de Hoog S."/>
            <person name="Gorbushina A."/>
            <person name="Stielow B."/>
            <person name="Teixiera M."/>
            <person name="Abouelleil A."/>
            <person name="Chapman S.B."/>
            <person name="Priest M."/>
            <person name="Young S.K."/>
            <person name="Wortman J."/>
            <person name="Nusbaum C."/>
            <person name="Birren B."/>
        </authorList>
    </citation>
    <scope>NUCLEOTIDE SEQUENCE [LARGE SCALE GENOMIC DNA]</scope>
    <source>
        <strain evidence="2 3">CBS 27337</strain>
    </source>
</reference>
<dbReference type="InterPro" id="IPR024983">
    <property type="entry name" value="CHAT_dom"/>
</dbReference>
<proteinExistence type="predicted"/>
<organism evidence="2 3">
    <name type="scientific">Phialophora macrospora</name>
    <dbReference type="NCBI Taxonomy" id="1851006"/>
    <lineage>
        <taxon>Eukaryota</taxon>
        <taxon>Fungi</taxon>
        <taxon>Dikarya</taxon>
        <taxon>Ascomycota</taxon>
        <taxon>Pezizomycotina</taxon>
        <taxon>Eurotiomycetes</taxon>
        <taxon>Chaetothyriomycetidae</taxon>
        <taxon>Chaetothyriales</taxon>
        <taxon>Herpotrichiellaceae</taxon>
        <taxon>Phialophora</taxon>
    </lineage>
</organism>
<name>A0A0D2G1T4_9EURO</name>
<evidence type="ECO:0000313" key="3">
    <source>
        <dbReference type="Proteomes" id="UP000054266"/>
    </source>
</evidence>
<evidence type="ECO:0000313" key="2">
    <source>
        <dbReference type="EMBL" id="KIW72760.1"/>
    </source>
</evidence>
<accession>A0A0D2G1T4</accession>
<dbReference type="STRING" id="5601.A0A0D2G1T4"/>
<evidence type="ECO:0000259" key="1">
    <source>
        <dbReference type="Pfam" id="PF12770"/>
    </source>
</evidence>
<dbReference type="HOGENOM" id="CLU_008132_0_0_1"/>
<dbReference type="Proteomes" id="UP000054266">
    <property type="component" value="Unassembled WGS sequence"/>
</dbReference>
<gene>
    <name evidence="2" type="ORF">PV04_00935</name>
</gene>
<sequence length="1148" mass="128023">MELEEVNQIVAQSILLQELGDYAAATTLLTERWTARAHPSLQVLSELGKSLQSQGYFGRALKVLRDGVAGLSPLSNEKQLDSVLRLQLEMQICVLEPLVEGHFGSSLARSSRLYQDYCQLLKSDLHCSPSAYLETSRAKLLLLANDYHKPQQLETFQSILDRFEQLFSSLLEGAQYADAFLLARTFNSILTSKVGRSLRAAITTHPNRLLELLRSDPHVPGLIRAKALQTMVTYKTDLHGASYPDEAIAKFENEAIGLFKAGGHKFGAITMTLQQECRNIKRKDEDLDETLKRILANFEELEAVDNILELQAAIRTFAEAVAPFHNLDLDLNLSNRALEVAERSGDYLIRCQGSVSTLGRWLVTSGRAPTVIESGETVYNSLGETDAFFLKGLLAQILAQAYMQLEEFDKSLSWADQCALAWSHCHALDRAQAASEQLRAKLHRLTPLDKIDQIIEAAQQQINEEEEAGFVGPAIDKLHWLFVFMMPRRDPRVESTLQHLERLLERLPTDNAAAQEIQQANLLQNMSNKLLADAATRPDTVVEEQCEGLLEKAVQLYQKHGNTVCAANTRQLHALVMWSKFKKSGTREILDQASELFSISLDAFRVLGVSSMSVSAAYWCSFVLFEAWARGWADHQTVLAALSGAEEERATMRTDTSIFGGSQAIALKQRFAGDGKVMDIYHRAIKICLTHQLFEELWSWIQRGKARSVSDLLGLDTVTPSSIKSRIVADPATKELFEKELDLITDLQRPDNARRANVRGDLHILRSQMRAYPDLQNLMDLREGKPRGLSQMHELAASPQLRKYGSVIFADWFMFNGRIFVCTVKDQESPMVWSCNLSRQAVEDWKARWIDGTDGLYQDELDEDDDECCLRELDGLVDFVPLVSKAGDLIVCSASGALHSIPLHALWIKQEPLIVRNFVIYCASLTTFAQCFQRAAETEPKTGSRTVFAAYEDGPETLFSEQEQERIYSSVQVLGSSLNADVYFGPSAQRSHFQQAIQRSALFHFHGHCRLDKADVSDQALVLPDGSMTVKDLFGLQLHQPHITLIACSSSTQGISAGDEPLGLVTALLCAGASSVLGTLWPTHSSTGRAFSKVFYEKVKECHGDNLNVVDLAAALRAAALDLRADRRTRKPADWAAFVLHGSCFRTN</sequence>
<keyword evidence="3" id="KW-1185">Reference proteome</keyword>
<protein>
    <recommendedName>
        <fullName evidence="1">CHAT domain-containing protein</fullName>
    </recommendedName>
</protein>